<dbReference type="PANTHER" id="PTHR19965:SF102">
    <property type="entry name" value="THO COMPLEX SUBUNIT 4A-LIKE ISOFORM X1"/>
    <property type="match status" value="1"/>
</dbReference>
<organism evidence="5 6">
    <name type="scientific">Corchorus olitorius</name>
    <dbReference type="NCBI Taxonomy" id="93759"/>
    <lineage>
        <taxon>Eukaryota</taxon>
        <taxon>Viridiplantae</taxon>
        <taxon>Streptophyta</taxon>
        <taxon>Embryophyta</taxon>
        <taxon>Tracheophyta</taxon>
        <taxon>Spermatophyta</taxon>
        <taxon>Magnoliopsida</taxon>
        <taxon>eudicotyledons</taxon>
        <taxon>Gunneridae</taxon>
        <taxon>Pentapetalae</taxon>
        <taxon>rosids</taxon>
        <taxon>malvids</taxon>
        <taxon>Malvales</taxon>
        <taxon>Malvaceae</taxon>
        <taxon>Grewioideae</taxon>
        <taxon>Apeibeae</taxon>
        <taxon>Corchorus</taxon>
    </lineage>
</organism>
<dbReference type="EMBL" id="AWUE01015535">
    <property type="protein sequence ID" value="OMO96933.1"/>
    <property type="molecule type" value="Genomic_DNA"/>
</dbReference>
<dbReference type="AlphaFoldDB" id="A0A1R3JQ11"/>
<dbReference type="SUPFAM" id="SSF54928">
    <property type="entry name" value="RNA-binding domain, RBD"/>
    <property type="match status" value="1"/>
</dbReference>
<gene>
    <name evidence="5" type="ORF">COLO4_14969</name>
</gene>
<dbReference type="PANTHER" id="PTHR19965">
    <property type="entry name" value="RNA AND EXPORT FACTOR BINDING PROTEIN"/>
    <property type="match status" value="1"/>
</dbReference>
<name>A0A1R3JQ11_9ROSI</name>
<evidence type="ECO:0000256" key="2">
    <source>
        <dbReference type="PROSITE-ProRule" id="PRU00176"/>
    </source>
</evidence>
<dbReference type="STRING" id="93759.A0A1R3JQ11"/>
<dbReference type="Pfam" id="PF13865">
    <property type="entry name" value="FoP_duplication"/>
    <property type="match status" value="1"/>
</dbReference>
<dbReference type="Gene3D" id="3.30.70.330">
    <property type="match status" value="1"/>
</dbReference>
<dbReference type="PROSITE" id="PS50102">
    <property type="entry name" value="RRM"/>
    <property type="match status" value="1"/>
</dbReference>
<proteinExistence type="predicted"/>
<feature type="region of interest" description="Disordered" evidence="3">
    <location>
        <begin position="136"/>
        <end position="211"/>
    </location>
</feature>
<evidence type="ECO:0000259" key="4">
    <source>
        <dbReference type="PROSITE" id="PS50102"/>
    </source>
</evidence>
<evidence type="ECO:0000256" key="3">
    <source>
        <dbReference type="SAM" id="MobiDB-lite"/>
    </source>
</evidence>
<dbReference type="InterPro" id="IPR035979">
    <property type="entry name" value="RBD_domain_sf"/>
</dbReference>
<evidence type="ECO:0000313" key="5">
    <source>
        <dbReference type="EMBL" id="OMO96933.1"/>
    </source>
</evidence>
<feature type="compositionally biased region" description="Basic and acidic residues" evidence="3">
    <location>
        <begin position="11"/>
        <end position="28"/>
    </location>
</feature>
<feature type="domain" description="RRM" evidence="4">
    <location>
        <begin position="64"/>
        <end position="122"/>
    </location>
</feature>
<dbReference type="OrthoDB" id="1049195at2759"/>
<dbReference type="InterPro" id="IPR025715">
    <property type="entry name" value="FoP_C"/>
</dbReference>
<feature type="compositionally biased region" description="Gly residues" evidence="3">
    <location>
        <begin position="160"/>
        <end position="188"/>
    </location>
</feature>
<dbReference type="GO" id="GO:0005634">
    <property type="term" value="C:nucleus"/>
    <property type="evidence" value="ECO:0007669"/>
    <property type="project" value="TreeGrafter"/>
</dbReference>
<keyword evidence="6" id="KW-1185">Reference proteome</keyword>
<dbReference type="Proteomes" id="UP000187203">
    <property type="component" value="Unassembled WGS sequence"/>
</dbReference>
<dbReference type="InterPro" id="IPR051229">
    <property type="entry name" value="ALYREF_mRNA_export"/>
</dbReference>
<evidence type="ECO:0000256" key="1">
    <source>
        <dbReference type="ARBA" id="ARBA00022884"/>
    </source>
</evidence>
<reference evidence="6" key="1">
    <citation type="submission" date="2013-09" db="EMBL/GenBank/DDBJ databases">
        <title>Corchorus olitorius genome sequencing.</title>
        <authorList>
            <person name="Alam M."/>
            <person name="Haque M.S."/>
            <person name="Islam M.S."/>
            <person name="Emdad E.M."/>
            <person name="Islam M.M."/>
            <person name="Ahmed B."/>
            <person name="Halim A."/>
            <person name="Hossen Q.M.M."/>
            <person name="Hossain M.Z."/>
            <person name="Ahmed R."/>
            <person name="Khan M.M."/>
            <person name="Islam R."/>
            <person name="Rashid M.M."/>
            <person name="Khan S.A."/>
            <person name="Rahman M.S."/>
            <person name="Alam M."/>
            <person name="Yahiya A.S."/>
            <person name="Khan M.S."/>
            <person name="Azam M.S."/>
            <person name="Haque T."/>
            <person name="Lashkar M.Z.H."/>
            <person name="Akhand A.I."/>
            <person name="Morshed G."/>
            <person name="Roy S."/>
            <person name="Uddin K.S."/>
            <person name="Rabeya T."/>
            <person name="Hossain A.S."/>
            <person name="Chowdhury A."/>
            <person name="Snigdha A.R."/>
            <person name="Mortoza M.S."/>
            <person name="Matin S.A."/>
            <person name="Hoque S.M.E."/>
            <person name="Islam M.K."/>
            <person name="Roy D.K."/>
            <person name="Haider R."/>
            <person name="Moosa M.M."/>
            <person name="Elias S.M."/>
            <person name="Hasan A.M."/>
            <person name="Jahan S."/>
            <person name="Shafiuddin M."/>
            <person name="Mahmood N."/>
            <person name="Shommy N.S."/>
        </authorList>
    </citation>
    <scope>NUCLEOTIDE SEQUENCE [LARGE SCALE GENOMIC DNA]</scope>
    <source>
        <strain evidence="6">cv. O-4</strain>
    </source>
</reference>
<protein>
    <recommendedName>
        <fullName evidence="4">RRM domain-containing protein</fullName>
    </recommendedName>
</protein>
<keyword evidence="1 2" id="KW-0694">RNA-binding</keyword>
<dbReference type="GO" id="GO:0006406">
    <property type="term" value="P:mRNA export from nucleus"/>
    <property type="evidence" value="ECO:0007669"/>
    <property type="project" value="TreeGrafter"/>
</dbReference>
<dbReference type="SMART" id="SM01218">
    <property type="entry name" value="FoP_duplication"/>
    <property type="match status" value="1"/>
</dbReference>
<evidence type="ECO:0000313" key="6">
    <source>
        <dbReference type="Proteomes" id="UP000187203"/>
    </source>
</evidence>
<dbReference type="InterPro" id="IPR000504">
    <property type="entry name" value="RRM_dom"/>
</dbReference>
<feature type="region of interest" description="Disordered" evidence="3">
    <location>
        <begin position="1"/>
        <end position="58"/>
    </location>
</feature>
<dbReference type="GO" id="GO:0003729">
    <property type="term" value="F:mRNA binding"/>
    <property type="evidence" value="ECO:0007669"/>
    <property type="project" value="TreeGrafter"/>
</dbReference>
<accession>A0A1R3JQ11</accession>
<comment type="caution">
    <text evidence="5">The sequence shown here is derived from an EMBL/GenBank/DDBJ whole genome shotgun (WGS) entry which is preliminary data.</text>
</comment>
<sequence length="211" mass="22233">MSNSLDMSLEDIIRNKGRSEGHSRDSRRNPRGSGSSSGSGPGPDRRGPTRNPLRSNPYPVAPVLFSEVGNLKRCSINYDKSGRSKGTAEVVFHNHMDAVAAIKRYNNVQLDGKPMTIELVGASLVMSAPAPPAKSGFVRKPNVVPPRSDQQRNGGWQRVHGGGGGGGPNAAGAGRGSAKGRGQGGGRGQKLSAEDLDAELDNYHLEATQIK</sequence>
<dbReference type="Pfam" id="PF00076">
    <property type="entry name" value="RRM_1"/>
    <property type="match status" value="1"/>
</dbReference>
<dbReference type="InterPro" id="IPR012677">
    <property type="entry name" value="Nucleotide-bd_a/b_plait_sf"/>
</dbReference>